<dbReference type="PANTHER" id="PTHR45138:SF9">
    <property type="entry name" value="DIGUANYLATE CYCLASE DGCM-RELATED"/>
    <property type="match status" value="1"/>
</dbReference>
<evidence type="ECO:0000256" key="2">
    <source>
        <dbReference type="ARBA" id="ARBA00022989"/>
    </source>
</evidence>
<feature type="domain" description="GGDEF" evidence="5">
    <location>
        <begin position="533"/>
        <end position="666"/>
    </location>
</feature>
<dbReference type="Proteomes" id="UP000619260">
    <property type="component" value="Unassembled WGS sequence"/>
</dbReference>
<dbReference type="PROSITE" id="PS50887">
    <property type="entry name" value="GGDEF"/>
    <property type="match status" value="1"/>
</dbReference>
<dbReference type="Pfam" id="PF00672">
    <property type="entry name" value="HAMP"/>
    <property type="match status" value="1"/>
</dbReference>
<dbReference type="NCBIfam" id="TIGR00254">
    <property type="entry name" value="GGDEF"/>
    <property type="match status" value="1"/>
</dbReference>
<dbReference type="FunFam" id="3.30.70.270:FF:000001">
    <property type="entry name" value="Diguanylate cyclase domain protein"/>
    <property type="match status" value="1"/>
</dbReference>
<dbReference type="PROSITE" id="PS50885">
    <property type="entry name" value="HAMP"/>
    <property type="match status" value="1"/>
</dbReference>
<evidence type="ECO:0000313" key="6">
    <source>
        <dbReference type="EMBL" id="GIJ48495.1"/>
    </source>
</evidence>
<evidence type="ECO:0000256" key="1">
    <source>
        <dbReference type="ARBA" id="ARBA00022692"/>
    </source>
</evidence>
<feature type="transmembrane region" description="Helical" evidence="3">
    <location>
        <begin position="247"/>
        <end position="270"/>
    </location>
</feature>
<dbReference type="InterPro" id="IPR043128">
    <property type="entry name" value="Rev_trsase/Diguanyl_cyclase"/>
</dbReference>
<keyword evidence="1 3" id="KW-0812">Transmembrane</keyword>
<gene>
    <name evidence="6" type="ORF">Val02_53810</name>
</gene>
<dbReference type="SMART" id="SM00267">
    <property type="entry name" value="GGDEF"/>
    <property type="match status" value="1"/>
</dbReference>
<dbReference type="AlphaFoldDB" id="A0A8J3YR75"/>
<dbReference type="InterPro" id="IPR029016">
    <property type="entry name" value="GAF-like_dom_sf"/>
</dbReference>
<reference evidence="6" key="1">
    <citation type="submission" date="2021-01" db="EMBL/GenBank/DDBJ databases">
        <title>Whole genome shotgun sequence of Virgisporangium aliadipatigenens NBRC 105644.</title>
        <authorList>
            <person name="Komaki H."/>
            <person name="Tamura T."/>
        </authorList>
    </citation>
    <scope>NUCLEOTIDE SEQUENCE</scope>
    <source>
        <strain evidence="6">NBRC 105644</strain>
    </source>
</reference>
<keyword evidence="2 3" id="KW-1133">Transmembrane helix</keyword>
<dbReference type="SUPFAM" id="SSF55073">
    <property type="entry name" value="Nucleotide cyclase"/>
    <property type="match status" value="1"/>
</dbReference>
<name>A0A8J3YR75_9ACTN</name>
<evidence type="ECO:0000259" key="4">
    <source>
        <dbReference type="PROSITE" id="PS50885"/>
    </source>
</evidence>
<accession>A0A8J3YR75</accession>
<dbReference type="Pfam" id="PF00990">
    <property type="entry name" value="GGDEF"/>
    <property type="match status" value="1"/>
</dbReference>
<evidence type="ECO:0000313" key="7">
    <source>
        <dbReference type="Proteomes" id="UP000619260"/>
    </source>
</evidence>
<dbReference type="InterPro" id="IPR003660">
    <property type="entry name" value="HAMP_dom"/>
</dbReference>
<dbReference type="GO" id="GO:0016020">
    <property type="term" value="C:membrane"/>
    <property type="evidence" value="ECO:0007669"/>
    <property type="project" value="InterPro"/>
</dbReference>
<evidence type="ECO:0000256" key="3">
    <source>
        <dbReference type="SAM" id="Phobius"/>
    </source>
</evidence>
<dbReference type="InterPro" id="IPR003018">
    <property type="entry name" value="GAF"/>
</dbReference>
<dbReference type="SUPFAM" id="SSF55781">
    <property type="entry name" value="GAF domain-like"/>
    <property type="match status" value="1"/>
</dbReference>
<organism evidence="6 7">
    <name type="scientific">Virgisporangium aliadipatigenens</name>
    <dbReference type="NCBI Taxonomy" id="741659"/>
    <lineage>
        <taxon>Bacteria</taxon>
        <taxon>Bacillati</taxon>
        <taxon>Actinomycetota</taxon>
        <taxon>Actinomycetes</taxon>
        <taxon>Micromonosporales</taxon>
        <taxon>Micromonosporaceae</taxon>
        <taxon>Virgisporangium</taxon>
    </lineage>
</organism>
<feature type="domain" description="HAMP" evidence="4">
    <location>
        <begin position="271"/>
        <end position="323"/>
    </location>
</feature>
<keyword evidence="7" id="KW-1185">Reference proteome</keyword>
<dbReference type="RefSeq" id="WP_203901981.1">
    <property type="nucleotide sequence ID" value="NZ_BOPF01000021.1"/>
</dbReference>
<dbReference type="Gene3D" id="3.30.70.270">
    <property type="match status" value="1"/>
</dbReference>
<dbReference type="CDD" id="cd01949">
    <property type="entry name" value="GGDEF"/>
    <property type="match status" value="1"/>
</dbReference>
<evidence type="ECO:0008006" key="8">
    <source>
        <dbReference type="Google" id="ProtNLM"/>
    </source>
</evidence>
<dbReference type="GO" id="GO:0052621">
    <property type="term" value="F:diguanylate cyclase activity"/>
    <property type="evidence" value="ECO:0007669"/>
    <property type="project" value="TreeGrafter"/>
</dbReference>
<dbReference type="EMBL" id="BOPF01000021">
    <property type="protein sequence ID" value="GIJ48495.1"/>
    <property type="molecule type" value="Genomic_DNA"/>
</dbReference>
<dbReference type="Gene3D" id="3.30.450.40">
    <property type="match status" value="1"/>
</dbReference>
<sequence>MTLRARLTAAFLAVVLGPVLLGALFIGTTVPAIGADRARERLDLAAGSVRAELGARCQRLAAAATSAALLAQDQDLAERPTTADGTGGGRAPARHEPLTALDVGFAATVLLTGPDGTVQASAGAPPPMNWVDCAAPGRGVGTSIAAVVGRRDTAGNDLGAAVAIAPVDEALAQALARISGVSVTVLSSGDSLLSTESRAEANAVRRTASLHEDGTTGSGRYVRRLDAGPGQPLRLALAVDPPANGGLYAVLVTVVITAGLLAMVAAWWMARSTTRPLTELAHAADRVAAGDLGIKVPVRSVDEVGRLATTFNRMTQEMRGYIRALTASRDQLRGYLALLGDTLSGTHDLSRILNVTLHTARAATGAQAGVVLLYDPVSKLLVAQSAIGSLPESDVDLGGLRLKLGEGLLGAIAESGVPERGRFSAVTPLAPHEPRAQTYIAVPFAAPAVTEGEEAARGLLVLYDRVGPEEFDVGDLVTLTTFAGQAAVALDNVRLHEEAQRLSLTDPLTGLFNYRYLRESLRRELERANRFNRTLCVVALDLDHFKHVNDRYGHGAGDAVLAELARRIRGVTREVDFAFRRGGEEFVILLPETDAAGGAALARRLGAAVRRTPVTTRNGPVTVTLSIGVAVYPEHGTTGSAVLEAADMALYAAKAAGRDTCRIAIAPGAARGTQPTRRGSGG</sequence>
<dbReference type="PANTHER" id="PTHR45138">
    <property type="entry name" value="REGULATORY COMPONENTS OF SENSORY TRANSDUCTION SYSTEM"/>
    <property type="match status" value="1"/>
</dbReference>
<comment type="caution">
    <text evidence="6">The sequence shown here is derived from an EMBL/GenBank/DDBJ whole genome shotgun (WGS) entry which is preliminary data.</text>
</comment>
<evidence type="ECO:0000259" key="5">
    <source>
        <dbReference type="PROSITE" id="PS50887"/>
    </source>
</evidence>
<dbReference type="Gene3D" id="6.10.340.10">
    <property type="match status" value="1"/>
</dbReference>
<protein>
    <recommendedName>
        <fullName evidence="8">Diguanylate cyclase</fullName>
    </recommendedName>
</protein>
<dbReference type="CDD" id="cd06225">
    <property type="entry name" value="HAMP"/>
    <property type="match status" value="1"/>
</dbReference>
<dbReference type="SMART" id="SM00304">
    <property type="entry name" value="HAMP"/>
    <property type="match status" value="1"/>
</dbReference>
<proteinExistence type="predicted"/>
<dbReference type="InterPro" id="IPR050469">
    <property type="entry name" value="Diguanylate_Cyclase"/>
</dbReference>
<dbReference type="SUPFAM" id="SSF158472">
    <property type="entry name" value="HAMP domain-like"/>
    <property type="match status" value="1"/>
</dbReference>
<dbReference type="InterPro" id="IPR000160">
    <property type="entry name" value="GGDEF_dom"/>
</dbReference>
<dbReference type="SMART" id="SM00065">
    <property type="entry name" value="GAF"/>
    <property type="match status" value="1"/>
</dbReference>
<dbReference type="Pfam" id="PF13185">
    <property type="entry name" value="GAF_2"/>
    <property type="match status" value="1"/>
</dbReference>
<dbReference type="InterPro" id="IPR029787">
    <property type="entry name" value="Nucleotide_cyclase"/>
</dbReference>
<keyword evidence="3" id="KW-0472">Membrane</keyword>
<dbReference type="GO" id="GO:0007165">
    <property type="term" value="P:signal transduction"/>
    <property type="evidence" value="ECO:0007669"/>
    <property type="project" value="InterPro"/>
</dbReference>